<dbReference type="RefSeq" id="WP_270075908.1">
    <property type="nucleotide sequence ID" value="NZ_CP115174.1"/>
</dbReference>
<keyword evidence="3" id="KW-1185">Reference proteome</keyword>
<dbReference type="Proteomes" id="UP001210865">
    <property type="component" value="Chromosome"/>
</dbReference>
<evidence type="ECO:0000313" key="3">
    <source>
        <dbReference type="Proteomes" id="UP001210865"/>
    </source>
</evidence>
<reference evidence="2 3" key="1">
    <citation type="submission" date="2022-12" db="EMBL/GenBank/DDBJ databases">
        <title>Sphingomonas abieness sp. nov., an endophytic bacterium isolated from Abies koreana.</title>
        <authorList>
            <person name="Jiang L."/>
            <person name="Lee J."/>
        </authorList>
    </citation>
    <scope>NUCLEOTIDE SEQUENCE [LARGE SCALE GENOMIC DNA]</scope>
    <source>
        <strain evidence="3">PAMB 00755</strain>
    </source>
</reference>
<protein>
    <submittedName>
        <fullName evidence="2">DUF3618 domain-containing protein</fullName>
    </submittedName>
</protein>
<name>A0ABY7NIG1_9SPHN</name>
<feature type="region of interest" description="Disordered" evidence="1">
    <location>
        <begin position="99"/>
        <end position="130"/>
    </location>
</feature>
<dbReference type="Pfam" id="PF12277">
    <property type="entry name" value="DUF3618"/>
    <property type="match status" value="1"/>
</dbReference>
<gene>
    <name evidence="2" type="ORF">PBT88_13790</name>
</gene>
<organism evidence="2 3">
    <name type="scientific">Sphingomonas abietis</name>
    <dbReference type="NCBI Taxonomy" id="3012344"/>
    <lineage>
        <taxon>Bacteria</taxon>
        <taxon>Pseudomonadati</taxon>
        <taxon>Pseudomonadota</taxon>
        <taxon>Alphaproteobacteria</taxon>
        <taxon>Sphingomonadales</taxon>
        <taxon>Sphingomonadaceae</taxon>
        <taxon>Sphingomonas</taxon>
    </lineage>
</organism>
<proteinExistence type="predicted"/>
<evidence type="ECO:0000256" key="1">
    <source>
        <dbReference type="SAM" id="MobiDB-lite"/>
    </source>
</evidence>
<dbReference type="EMBL" id="CP115174">
    <property type="protein sequence ID" value="WBO21259.1"/>
    <property type="molecule type" value="Genomic_DNA"/>
</dbReference>
<evidence type="ECO:0000313" key="2">
    <source>
        <dbReference type="EMBL" id="WBO21259.1"/>
    </source>
</evidence>
<dbReference type="InterPro" id="IPR022062">
    <property type="entry name" value="DUF3618"/>
</dbReference>
<sequence length="130" mass="13808">MSLLKRLFSNVNNVEAAQAEADAARGRLVATIEEIHLRISPRNLMDEAMSQVRTRSAGIAQGASVIVRERPATVAAGAGVIALLLAAKPLARIAGTFLHKRAAPQETPAPKLRSPRKRKIAKTAQPASEG</sequence>
<accession>A0ABY7NIG1</accession>